<organism evidence="3 4">
    <name type="scientific">Candida tropicalis (strain ATCC MYA-3404 / T1)</name>
    <name type="common">Yeast</name>
    <dbReference type="NCBI Taxonomy" id="294747"/>
    <lineage>
        <taxon>Eukaryota</taxon>
        <taxon>Fungi</taxon>
        <taxon>Dikarya</taxon>
        <taxon>Ascomycota</taxon>
        <taxon>Saccharomycotina</taxon>
        <taxon>Pichiomycetes</taxon>
        <taxon>Debaryomycetaceae</taxon>
        <taxon>Candida/Lodderomyces clade</taxon>
        <taxon>Candida</taxon>
    </lineage>
</organism>
<dbReference type="Proteomes" id="UP000002037">
    <property type="component" value="Unassembled WGS sequence"/>
</dbReference>
<protein>
    <recommendedName>
        <fullName evidence="2">Transcription activator GCR1-like domain-containing protein</fullName>
    </recommendedName>
</protein>
<feature type="domain" description="Transcription activator GCR1-like" evidence="2">
    <location>
        <begin position="509"/>
        <end position="586"/>
    </location>
</feature>
<feature type="region of interest" description="Disordered" evidence="1">
    <location>
        <begin position="253"/>
        <end position="401"/>
    </location>
</feature>
<feature type="region of interest" description="Disordered" evidence="1">
    <location>
        <begin position="1"/>
        <end position="45"/>
    </location>
</feature>
<dbReference type="PANTHER" id="PTHR37784:SF2">
    <property type="entry name" value="HIGH-OSMOLARITY-INDUCED TRANSCRIPTION PROTEIN 1"/>
    <property type="match status" value="1"/>
</dbReference>
<dbReference type="GO" id="GO:0060963">
    <property type="term" value="P:positive regulation of ribosomal protein gene transcription by RNA polymerase II"/>
    <property type="evidence" value="ECO:0007669"/>
    <property type="project" value="TreeGrafter"/>
</dbReference>
<dbReference type="InterPro" id="IPR052146">
    <property type="entry name" value="HOT1"/>
</dbReference>
<dbReference type="Pfam" id="PF12550">
    <property type="entry name" value="GCR1_C"/>
    <property type="match status" value="1"/>
</dbReference>
<dbReference type="KEGG" id="ctp:CTRG_04439"/>
<feature type="compositionally biased region" description="Low complexity" evidence="1">
    <location>
        <begin position="464"/>
        <end position="474"/>
    </location>
</feature>
<feature type="region of interest" description="Disordered" evidence="1">
    <location>
        <begin position="150"/>
        <end position="215"/>
    </location>
</feature>
<feature type="region of interest" description="Disordered" evidence="1">
    <location>
        <begin position="420"/>
        <end position="443"/>
    </location>
</feature>
<dbReference type="STRING" id="294747.C5MEE6"/>
<keyword evidence="4" id="KW-1185">Reference proteome</keyword>
<feature type="compositionally biased region" description="Pro residues" evidence="1">
    <location>
        <begin position="291"/>
        <end position="304"/>
    </location>
</feature>
<evidence type="ECO:0000313" key="3">
    <source>
        <dbReference type="EMBL" id="EER31656.1"/>
    </source>
</evidence>
<dbReference type="GO" id="GO:0000981">
    <property type="term" value="F:DNA-binding transcription factor activity, RNA polymerase II-specific"/>
    <property type="evidence" value="ECO:0007669"/>
    <property type="project" value="TreeGrafter"/>
</dbReference>
<sequence>MNETYNSQESNTSMYYNGNSTQTTGNNTQPNNTNGNPSTEAASPTAINNHSINDIYLVLQSLQGQFNKFQNIHFRELLLKVNYLQDSLEHVKQSVQDLNQQMIYAVQNNNNNGNNNNLMSSNNYMLNNQFKAFEVFTKHLNKLNKEIEEISSGTPVQQSPTTHHHHQQQQQRSPHNVSNQPPRQIQQQPSSSQQQSQIPQQPQSSLPPLPAQQLPSQVNQFGSTHLSVPSTNHGSSQFDEEVDNMARKNLSLRTTASTSPNPTSHYVFDVGPFGSRNMNGNTSNHSLYDKPPIPPDQQQPPQQQPPSDQSQEPTRKKRKPSRKSVSQDAFRNHTAESIQQNARQSPPQQQQSSTQRQQQQQSQQQQQQQQQQVRNTGNTSSFGNTYILPMPPSTSGGNEATSQFILPRDANGTVMTSALRQTSNQTRSSTSQPGTSVSTTGSTAAATAAFPFDDEIESIEGLDNDGSTNGSTTSNGGGTTIDGSNKKSKHKADDQQNKVILTALDVPQYKLERSLKALSDIWKEYAHGMNNKPPLKSLENKYGTKWRNETESRTFLRRKKIYEAIENGMSKGYTEDQVIEELEEHRTYRKNGSVKRKPLSWLSTNMPEKFSTPN</sequence>
<dbReference type="AlphaFoldDB" id="C5MEE6"/>
<dbReference type="EMBL" id="GG692400">
    <property type="protein sequence ID" value="EER31656.1"/>
    <property type="molecule type" value="Genomic_DNA"/>
</dbReference>
<reference evidence="3 4" key="1">
    <citation type="journal article" date="2009" name="Nature">
        <title>Evolution of pathogenicity and sexual reproduction in eight Candida genomes.</title>
        <authorList>
            <person name="Butler G."/>
            <person name="Rasmussen M.D."/>
            <person name="Lin M.F."/>
            <person name="Santos M.A."/>
            <person name="Sakthikumar S."/>
            <person name="Munro C.A."/>
            <person name="Rheinbay E."/>
            <person name="Grabherr M."/>
            <person name="Forche A."/>
            <person name="Reedy J.L."/>
            <person name="Agrafioti I."/>
            <person name="Arnaud M.B."/>
            <person name="Bates S."/>
            <person name="Brown A.J."/>
            <person name="Brunke S."/>
            <person name="Costanzo M.C."/>
            <person name="Fitzpatrick D.A."/>
            <person name="de Groot P.W."/>
            <person name="Harris D."/>
            <person name="Hoyer L.L."/>
            <person name="Hube B."/>
            <person name="Klis F.M."/>
            <person name="Kodira C."/>
            <person name="Lennard N."/>
            <person name="Logue M.E."/>
            <person name="Martin R."/>
            <person name="Neiman A.M."/>
            <person name="Nikolaou E."/>
            <person name="Quail M.A."/>
            <person name="Quinn J."/>
            <person name="Santos M.C."/>
            <person name="Schmitzberger F.F."/>
            <person name="Sherlock G."/>
            <person name="Shah P."/>
            <person name="Silverstein K.A."/>
            <person name="Skrzypek M.S."/>
            <person name="Soll D."/>
            <person name="Staggs R."/>
            <person name="Stansfield I."/>
            <person name="Stumpf M.P."/>
            <person name="Sudbery P.E."/>
            <person name="Srikantha T."/>
            <person name="Zeng Q."/>
            <person name="Berman J."/>
            <person name="Berriman M."/>
            <person name="Heitman J."/>
            <person name="Gow N.A."/>
            <person name="Lorenz M.C."/>
            <person name="Birren B.W."/>
            <person name="Kellis M."/>
            <person name="Cuomo C.A."/>
        </authorList>
    </citation>
    <scope>NUCLEOTIDE SEQUENCE [LARGE SCALE GENOMIC DNA]</scope>
    <source>
        <strain evidence="4">ATCC MYA-3404 / T1</strain>
    </source>
</reference>
<dbReference type="OrthoDB" id="428577at2759"/>
<dbReference type="RefSeq" id="XP_002550141.1">
    <property type="nucleotide sequence ID" value="XM_002550095.1"/>
</dbReference>
<feature type="compositionally biased region" description="Low complexity" evidence="1">
    <location>
        <begin position="339"/>
        <end position="372"/>
    </location>
</feature>
<proteinExistence type="predicted"/>
<feature type="compositionally biased region" description="Polar residues" evidence="1">
    <location>
        <begin position="276"/>
        <end position="286"/>
    </location>
</feature>
<name>C5MEE6_CANTT</name>
<evidence type="ECO:0000256" key="1">
    <source>
        <dbReference type="SAM" id="MobiDB-lite"/>
    </source>
</evidence>
<feature type="compositionally biased region" description="Polar residues" evidence="1">
    <location>
        <begin position="1"/>
        <end position="16"/>
    </location>
</feature>
<dbReference type="eggNOG" id="ENOG502QQ7G">
    <property type="taxonomic scope" value="Eukaryota"/>
</dbReference>
<feature type="compositionally biased region" description="Polar residues" evidence="1">
    <location>
        <begin position="373"/>
        <end position="384"/>
    </location>
</feature>
<feature type="region of interest" description="Disordered" evidence="1">
    <location>
        <begin position="459"/>
        <end position="494"/>
    </location>
</feature>
<evidence type="ECO:0000313" key="4">
    <source>
        <dbReference type="Proteomes" id="UP000002037"/>
    </source>
</evidence>
<dbReference type="HOGENOM" id="CLU_450529_0_0_1"/>
<gene>
    <name evidence="3" type="ORF">CTRG_04439</name>
</gene>
<dbReference type="GO" id="GO:0000978">
    <property type="term" value="F:RNA polymerase II cis-regulatory region sequence-specific DNA binding"/>
    <property type="evidence" value="ECO:0007669"/>
    <property type="project" value="TreeGrafter"/>
</dbReference>
<evidence type="ECO:0000259" key="2">
    <source>
        <dbReference type="Pfam" id="PF12550"/>
    </source>
</evidence>
<feature type="compositionally biased region" description="Low complexity" evidence="1">
    <location>
        <begin position="17"/>
        <end position="39"/>
    </location>
</feature>
<accession>C5MEE6</accession>
<dbReference type="PANTHER" id="PTHR37784">
    <property type="entry name" value="PROTEIN MSN1"/>
    <property type="match status" value="1"/>
</dbReference>
<dbReference type="GeneID" id="8298672"/>
<dbReference type="VEuPathDB" id="FungiDB:CTRG_04439"/>
<feature type="compositionally biased region" description="Low complexity" evidence="1">
    <location>
        <begin position="168"/>
        <end position="204"/>
    </location>
</feature>
<dbReference type="InterPro" id="IPR022210">
    <property type="entry name" value="TF_GCR1-like"/>
</dbReference>
<feature type="compositionally biased region" description="Polar residues" evidence="1">
    <location>
        <begin position="253"/>
        <end position="264"/>
    </location>
</feature>